<dbReference type="Pfam" id="PF10295">
    <property type="entry name" value="DUF2406"/>
    <property type="match status" value="1"/>
</dbReference>
<dbReference type="InterPro" id="IPR018809">
    <property type="entry name" value="DUF2406"/>
</dbReference>
<dbReference type="OrthoDB" id="5330253at2759"/>
<dbReference type="Proteomes" id="UP000250266">
    <property type="component" value="Unassembled WGS sequence"/>
</dbReference>
<evidence type="ECO:0008006" key="4">
    <source>
        <dbReference type="Google" id="ProtNLM"/>
    </source>
</evidence>
<accession>A0A8E2EAY6</accession>
<evidence type="ECO:0000313" key="2">
    <source>
        <dbReference type="EMBL" id="OCK80701.1"/>
    </source>
</evidence>
<feature type="compositionally biased region" description="Polar residues" evidence="1">
    <location>
        <begin position="195"/>
        <end position="233"/>
    </location>
</feature>
<feature type="region of interest" description="Disordered" evidence="1">
    <location>
        <begin position="124"/>
        <end position="373"/>
    </location>
</feature>
<dbReference type="PANTHER" id="PTHR28186:SF1">
    <property type="entry name" value="MEIOTICALLY UP-REGULATED GENE 9 PROTEIN"/>
    <property type="match status" value="1"/>
</dbReference>
<dbReference type="PANTHER" id="PTHR28186">
    <property type="entry name" value="MEIOTICALLY UP-REGULATED GENE 9 PROTEIN"/>
    <property type="match status" value="1"/>
</dbReference>
<feature type="compositionally biased region" description="Polar residues" evidence="1">
    <location>
        <begin position="75"/>
        <end position="88"/>
    </location>
</feature>
<gene>
    <name evidence="2" type="ORF">K432DRAFT_381968</name>
</gene>
<dbReference type="AlphaFoldDB" id="A0A8E2EAY6"/>
<protein>
    <recommendedName>
        <fullName evidence="4">DUF2406 domain-containing protein</fullName>
    </recommendedName>
</protein>
<feature type="region of interest" description="Disordered" evidence="1">
    <location>
        <begin position="1"/>
        <end position="108"/>
    </location>
</feature>
<feature type="compositionally biased region" description="Polar residues" evidence="1">
    <location>
        <begin position="339"/>
        <end position="357"/>
    </location>
</feature>
<dbReference type="EMBL" id="KV744949">
    <property type="protein sequence ID" value="OCK80701.1"/>
    <property type="molecule type" value="Genomic_DNA"/>
</dbReference>
<feature type="compositionally biased region" description="Polar residues" evidence="1">
    <location>
        <begin position="241"/>
        <end position="251"/>
    </location>
</feature>
<name>A0A8E2EAY6_9PEZI</name>
<sequence>MSVMEQPQPRPRSKSTFSFKSDKSHSSGHEKKPKESLRESSEEKRRTHFTPATKADPNAAMNENQPIAAALEKPTLQSLRSFQHTDVNGNPIAEPDLSNPTRPRWERPLDTIRSFEAAIDNGYKRRSSVMRQESSPDVMNGYTSRRSSYYGGNDQQRYSQVGGYYGSRAAAASRDSYVDNGYGPSGPPRSRYNYRLQSDPSLNRYNTSQGVYPTQGYQQSRDTVNTGGSNGSHSEPWAGSTDPSSENSSIERNLPGNMPGNKPDLGEQYGFTGFGGSPIMEDGNEASYGLQYGGGPSSNGNGGYYPQQQDGNFVPPQVPPKLLAPNNPNVIKLGGGYGQQPTTQANEITPTKSVARSNTDKRKSWFKRRFSKD</sequence>
<proteinExistence type="predicted"/>
<feature type="compositionally biased region" description="Basic residues" evidence="1">
    <location>
        <begin position="364"/>
        <end position="373"/>
    </location>
</feature>
<feature type="compositionally biased region" description="Basic and acidic residues" evidence="1">
    <location>
        <begin position="20"/>
        <end position="45"/>
    </location>
</feature>
<keyword evidence="3" id="KW-1185">Reference proteome</keyword>
<feature type="compositionally biased region" description="Low complexity" evidence="1">
    <location>
        <begin position="166"/>
        <end position="179"/>
    </location>
</feature>
<evidence type="ECO:0000313" key="3">
    <source>
        <dbReference type="Proteomes" id="UP000250266"/>
    </source>
</evidence>
<reference evidence="2 3" key="1">
    <citation type="journal article" date="2016" name="Nat. Commun.">
        <title>Ectomycorrhizal ecology is imprinted in the genome of the dominant symbiotic fungus Cenococcum geophilum.</title>
        <authorList>
            <consortium name="DOE Joint Genome Institute"/>
            <person name="Peter M."/>
            <person name="Kohler A."/>
            <person name="Ohm R.A."/>
            <person name="Kuo A."/>
            <person name="Krutzmann J."/>
            <person name="Morin E."/>
            <person name="Arend M."/>
            <person name="Barry K.W."/>
            <person name="Binder M."/>
            <person name="Choi C."/>
            <person name="Clum A."/>
            <person name="Copeland A."/>
            <person name="Grisel N."/>
            <person name="Haridas S."/>
            <person name="Kipfer T."/>
            <person name="LaButti K."/>
            <person name="Lindquist E."/>
            <person name="Lipzen A."/>
            <person name="Maire R."/>
            <person name="Meier B."/>
            <person name="Mihaltcheva S."/>
            <person name="Molinier V."/>
            <person name="Murat C."/>
            <person name="Poggeler S."/>
            <person name="Quandt C.A."/>
            <person name="Sperisen C."/>
            <person name="Tritt A."/>
            <person name="Tisserant E."/>
            <person name="Crous P.W."/>
            <person name="Henrissat B."/>
            <person name="Nehls U."/>
            <person name="Egli S."/>
            <person name="Spatafora J.W."/>
            <person name="Grigoriev I.V."/>
            <person name="Martin F.M."/>
        </authorList>
    </citation>
    <scope>NUCLEOTIDE SEQUENCE [LARGE SCALE GENOMIC DNA]</scope>
    <source>
        <strain evidence="2 3">CBS 459.81</strain>
    </source>
</reference>
<feature type="compositionally biased region" description="Gly residues" evidence="1">
    <location>
        <begin position="291"/>
        <end position="303"/>
    </location>
</feature>
<evidence type="ECO:0000256" key="1">
    <source>
        <dbReference type="SAM" id="MobiDB-lite"/>
    </source>
</evidence>
<organism evidence="2 3">
    <name type="scientific">Lepidopterella palustris CBS 459.81</name>
    <dbReference type="NCBI Taxonomy" id="1314670"/>
    <lineage>
        <taxon>Eukaryota</taxon>
        <taxon>Fungi</taxon>
        <taxon>Dikarya</taxon>
        <taxon>Ascomycota</taxon>
        <taxon>Pezizomycotina</taxon>
        <taxon>Dothideomycetes</taxon>
        <taxon>Pleosporomycetidae</taxon>
        <taxon>Mytilinidiales</taxon>
        <taxon>Argynnaceae</taxon>
        <taxon>Lepidopterella</taxon>
    </lineage>
</organism>
<feature type="compositionally biased region" description="Polar residues" evidence="1">
    <location>
        <begin position="129"/>
        <end position="147"/>
    </location>
</feature>